<dbReference type="AlphaFoldDB" id="A0A7K0D909"/>
<dbReference type="RefSeq" id="WP_153413394.1">
    <property type="nucleotide sequence ID" value="NZ_WEGK01000012.1"/>
</dbReference>
<evidence type="ECO:0000256" key="1">
    <source>
        <dbReference type="SAM" id="MobiDB-lite"/>
    </source>
</evidence>
<keyword evidence="2" id="KW-0472">Membrane</keyword>
<feature type="transmembrane region" description="Helical" evidence="2">
    <location>
        <begin position="130"/>
        <end position="148"/>
    </location>
</feature>
<feature type="region of interest" description="Disordered" evidence="1">
    <location>
        <begin position="394"/>
        <end position="702"/>
    </location>
</feature>
<comment type="caution">
    <text evidence="3">The sequence shown here is derived from an EMBL/GenBank/DDBJ whole genome shotgun (WGS) entry which is preliminary data.</text>
</comment>
<proteinExistence type="predicted"/>
<dbReference type="OrthoDB" id="4526230at2"/>
<evidence type="ECO:0000313" key="4">
    <source>
        <dbReference type="Proteomes" id="UP000438448"/>
    </source>
</evidence>
<dbReference type="Proteomes" id="UP000438448">
    <property type="component" value="Unassembled WGS sequence"/>
</dbReference>
<feature type="region of interest" description="Disordered" evidence="1">
    <location>
        <begin position="158"/>
        <end position="206"/>
    </location>
</feature>
<evidence type="ECO:0000256" key="2">
    <source>
        <dbReference type="SAM" id="Phobius"/>
    </source>
</evidence>
<feature type="compositionally biased region" description="Pro residues" evidence="1">
    <location>
        <begin position="559"/>
        <end position="576"/>
    </location>
</feature>
<feature type="compositionally biased region" description="Basic and acidic residues" evidence="1">
    <location>
        <begin position="160"/>
        <end position="196"/>
    </location>
</feature>
<reference evidence="3 4" key="1">
    <citation type="submission" date="2019-10" db="EMBL/GenBank/DDBJ databases">
        <title>Nocardia macrotermitis sp. nov. and Nocardia aurantia sp. nov., isolated from the gut of fungus growing-termite Macrotermes natalensis.</title>
        <authorList>
            <person name="Benndorf R."/>
            <person name="Schwitalla J."/>
            <person name="Martin K."/>
            <person name="De Beer W."/>
            <person name="Kaster A.-K."/>
            <person name="Vollmers J."/>
            <person name="Poulsen M."/>
            <person name="Beemelmanns C."/>
        </authorList>
    </citation>
    <scope>NUCLEOTIDE SEQUENCE [LARGE SCALE GENOMIC DNA]</scope>
    <source>
        <strain evidence="3 4">RB20</strain>
    </source>
</reference>
<dbReference type="PRINTS" id="PR01217">
    <property type="entry name" value="PRICHEXTENSN"/>
</dbReference>
<keyword evidence="2" id="KW-1133">Transmembrane helix</keyword>
<keyword evidence="4" id="KW-1185">Reference proteome</keyword>
<feature type="region of interest" description="Disordered" evidence="1">
    <location>
        <begin position="1"/>
        <end position="32"/>
    </location>
</feature>
<feature type="compositionally biased region" description="Pro residues" evidence="1">
    <location>
        <begin position="534"/>
        <end position="552"/>
    </location>
</feature>
<accession>A0A7K0D909</accession>
<dbReference type="EMBL" id="WEGK01000012">
    <property type="protein sequence ID" value="MQY22089.1"/>
    <property type="molecule type" value="Genomic_DNA"/>
</dbReference>
<protein>
    <submittedName>
        <fullName evidence="3">Uncharacterized protein</fullName>
    </submittedName>
</protein>
<name>A0A7K0D909_9NOCA</name>
<keyword evidence="2" id="KW-0812">Transmembrane</keyword>
<evidence type="ECO:0000313" key="3">
    <source>
        <dbReference type="EMBL" id="MQY22089.1"/>
    </source>
</evidence>
<organism evidence="3 4">
    <name type="scientific">Nocardia macrotermitis</name>
    <dbReference type="NCBI Taxonomy" id="2585198"/>
    <lineage>
        <taxon>Bacteria</taxon>
        <taxon>Bacillati</taxon>
        <taxon>Actinomycetota</taxon>
        <taxon>Actinomycetes</taxon>
        <taxon>Mycobacteriales</taxon>
        <taxon>Nocardiaceae</taxon>
        <taxon>Nocardia</taxon>
    </lineage>
</organism>
<feature type="compositionally biased region" description="Basic and acidic residues" evidence="1">
    <location>
        <begin position="683"/>
        <end position="694"/>
    </location>
</feature>
<feature type="region of interest" description="Disordered" evidence="1">
    <location>
        <begin position="235"/>
        <end position="365"/>
    </location>
</feature>
<gene>
    <name evidence="3" type="ORF">NRB20_52020</name>
</gene>
<feature type="compositionally biased region" description="Pro residues" evidence="1">
    <location>
        <begin position="323"/>
        <end position="338"/>
    </location>
</feature>
<feature type="transmembrane region" description="Helical" evidence="2">
    <location>
        <begin position="72"/>
        <end position="92"/>
    </location>
</feature>
<feature type="transmembrane region" description="Helical" evidence="2">
    <location>
        <begin position="39"/>
        <end position="60"/>
    </location>
</feature>
<feature type="compositionally biased region" description="Basic and acidic residues" evidence="1">
    <location>
        <begin position="647"/>
        <end position="675"/>
    </location>
</feature>
<feature type="compositionally biased region" description="Pro residues" evidence="1">
    <location>
        <begin position="495"/>
        <end position="526"/>
    </location>
</feature>
<sequence length="702" mass="73332">MDNPHPTGNRPMSVAPDPGRVRTPEPTAPRGRRHSLADVLAAVMLLLATLAYLGRLVWGLSQPGYEIQARDFGSLLAAIIAIPAGVLLVTGMKPAVGRLTGALGAGAMLLFNAVNLAGGSVDDVIGKYGTWAAIPIVVATTIAIIALYRASWSPEEQVVADDRREVGEDRSRQYEDEFDSPRYQDDYAGRARREEPAPASRSGLAGEQAAGVIGGFEAEEPEAAAAPVLRSPFSAPPQVEPLFGESSPGAPELSNDEVPQEFSRSEERAADDFSSLALPGMSLPGSSARPGPVEEFAPEPPPAQDGDVDFAVSGPGGSAAWPQPVPGGAPQPSAPEPYVPERLTARPPESLAPQPVEPEPAVSDAVPQQVPFAVQTPPTEPFAQQDPALFHAATDGIPTVSPADPPTTVLPRPDFTANSQQAVPPMVEPPVPGAVIGAPTNVEPERHNGFGTPPPFLPAGNEPGHPGNVIAPGNVVLPNMHAPETAPLNMGRPGGPQPLAPQPGPVGPPRGEMPPVPQRPDVPAGPPRNGVPDGVPPQPNNPPQPNIPPPGIPQHLPQPGNPQPGNPQPMSPPPGNGPVHQPFGPPQNTPYPADTAQQNSLRLPGAEPFPPQGGPRQPVLRQPGGFLAPPPVEPEPGWQQPGSGLPRPDDGRPELHDVSAADRPGPRDPQPRPEDEPQPPAYLDHRQAPPKRLEPPTWAQEQ</sequence>
<feature type="transmembrane region" description="Helical" evidence="2">
    <location>
        <begin position="99"/>
        <end position="118"/>
    </location>
</feature>